<dbReference type="InterPro" id="IPR001709">
    <property type="entry name" value="Flavoprot_Pyr_Nucl_cyt_Rdtase"/>
</dbReference>
<gene>
    <name evidence="14" type="ORF">BOTBODRAFT_29492</name>
</gene>
<feature type="domain" description="FAD-binding FR-type" evidence="13">
    <location>
        <begin position="75"/>
        <end position="182"/>
    </location>
</feature>
<keyword evidence="5" id="KW-0472">Membrane</keyword>
<name>A0A067MTX0_BOTB1</name>
<keyword evidence="6 11" id="KW-0274">FAD</keyword>
<keyword evidence="5" id="KW-1000">Mitochondrion outer membrane</keyword>
<dbReference type="InterPro" id="IPR017938">
    <property type="entry name" value="Riboflavin_synthase-like_b-brl"/>
</dbReference>
<feature type="binding site" evidence="11">
    <location>
        <position position="131"/>
    </location>
    <ligand>
        <name>FAD</name>
        <dbReference type="ChEBI" id="CHEBI:57692"/>
    </ligand>
</feature>
<dbReference type="InterPro" id="IPR001834">
    <property type="entry name" value="CBR-like"/>
</dbReference>
<dbReference type="FunFam" id="3.40.50.80:FF:000009">
    <property type="entry name" value="NADH-cytochrome b5 reductase"/>
    <property type="match status" value="1"/>
</dbReference>
<dbReference type="STRING" id="930990.A0A067MTX0"/>
<evidence type="ECO:0000256" key="5">
    <source>
        <dbReference type="ARBA" id="ARBA00022787"/>
    </source>
</evidence>
<organism evidence="14 15">
    <name type="scientific">Botryobasidium botryosum (strain FD-172 SS1)</name>
    <dbReference type="NCBI Taxonomy" id="930990"/>
    <lineage>
        <taxon>Eukaryota</taxon>
        <taxon>Fungi</taxon>
        <taxon>Dikarya</taxon>
        <taxon>Basidiomycota</taxon>
        <taxon>Agaricomycotina</taxon>
        <taxon>Agaricomycetes</taxon>
        <taxon>Cantharellales</taxon>
        <taxon>Botryobasidiaceae</taxon>
        <taxon>Botryobasidium</taxon>
    </lineage>
</organism>
<dbReference type="SUPFAM" id="SSF63380">
    <property type="entry name" value="Riboflavin synthase domain-like"/>
    <property type="match status" value="1"/>
</dbReference>
<proteinExistence type="inferred from homology"/>
<dbReference type="Proteomes" id="UP000027195">
    <property type="component" value="Unassembled WGS sequence"/>
</dbReference>
<dbReference type="PRINTS" id="PR00371">
    <property type="entry name" value="FPNCR"/>
</dbReference>
<dbReference type="PANTHER" id="PTHR19370">
    <property type="entry name" value="NADH-CYTOCHROME B5 REDUCTASE"/>
    <property type="match status" value="1"/>
</dbReference>
<feature type="binding site" evidence="11">
    <location>
        <position position="132"/>
    </location>
    <ligand>
        <name>FAD</name>
        <dbReference type="ChEBI" id="CHEBI:57692"/>
    </ligand>
</feature>
<keyword evidence="4 11" id="KW-0285">Flavoprotein</keyword>
<keyword evidence="8 12" id="KW-0520">NAD</keyword>
<evidence type="ECO:0000256" key="8">
    <source>
        <dbReference type="ARBA" id="ARBA00023027"/>
    </source>
</evidence>
<evidence type="ECO:0000256" key="2">
    <source>
        <dbReference type="ARBA" id="ARBA00004572"/>
    </source>
</evidence>
<comment type="subcellular location">
    <subcellularLocation>
        <location evidence="2">Mitochondrion outer membrane</location>
        <topology evidence="2">Single-pass membrane protein</topology>
    </subcellularLocation>
</comment>
<evidence type="ECO:0000256" key="6">
    <source>
        <dbReference type="ARBA" id="ARBA00022827"/>
    </source>
</evidence>
<sequence length="328" mass="35570">MSAILRASLRRAPLRASGARRAYSTTPAPKSSNTPLYLGLAGVAGLAGYAYLQFAGPAAQPLKPAVPLTSALDKDNFVEFPLKKIEEYNHNTAKYIFELPEHTASLLPISSCVVVKTPETFVDAKGKPFVRPYTPISDSDAEGELAFLIKYYPEGNVSKFVHSMKIGDKLAVKGPFPKFPYKSNEFEHIGMIAGGSGITPMYQILKHALAISDDKTKFTLLFANVTPADILLREDFDALKAKHPERFDVVYVVDKADSNWKGPTGYITPDLIKEHIAPASAGDKVRVLVCGPPPQVAAIAGAKAGMQQGELNGTLKELGYTPDQVFKF</sequence>
<dbReference type="HOGENOM" id="CLU_003827_9_1_1"/>
<accession>A0A067MTX0</accession>
<comment type="similarity">
    <text evidence="3 12">Belongs to the flavoprotein pyridine nucleotide cytochrome reductase family.</text>
</comment>
<evidence type="ECO:0000313" key="14">
    <source>
        <dbReference type="EMBL" id="KDQ18155.1"/>
    </source>
</evidence>
<dbReference type="Pfam" id="PF00970">
    <property type="entry name" value="FAD_binding_6"/>
    <property type="match status" value="1"/>
</dbReference>
<dbReference type="GO" id="GO:0005741">
    <property type="term" value="C:mitochondrial outer membrane"/>
    <property type="evidence" value="ECO:0007669"/>
    <property type="project" value="UniProtKB-SubCell"/>
</dbReference>
<dbReference type="InterPro" id="IPR001433">
    <property type="entry name" value="OxRdtase_FAD/NAD-bd"/>
</dbReference>
<dbReference type="Gene3D" id="3.40.50.80">
    <property type="entry name" value="Nucleotide-binding domain of ferredoxin-NADP reductase (FNR) module"/>
    <property type="match status" value="1"/>
</dbReference>
<dbReference type="PRINTS" id="PR00406">
    <property type="entry name" value="CYTB5RDTASE"/>
</dbReference>
<dbReference type="EMBL" id="KL198022">
    <property type="protein sequence ID" value="KDQ18155.1"/>
    <property type="molecule type" value="Genomic_DNA"/>
</dbReference>
<evidence type="ECO:0000256" key="1">
    <source>
        <dbReference type="ARBA" id="ARBA00001974"/>
    </source>
</evidence>
<dbReference type="EC" id="1.6.2.2" evidence="12"/>
<dbReference type="AlphaFoldDB" id="A0A067MTX0"/>
<protein>
    <recommendedName>
        <fullName evidence="12">NADH-cytochrome b5 reductase</fullName>
        <ecNumber evidence="12">1.6.2.2</ecNumber>
    </recommendedName>
</protein>
<comment type="catalytic activity">
    <reaction evidence="10 12">
        <text>2 Fe(III)-[cytochrome b5] + NADH = 2 Fe(II)-[cytochrome b5] + NAD(+) + H(+)</text>
        <dbReference type="Rhea" id="RHEA:46680"/>
        <dbReference type="Rhea" id="RHEA-COMP:10438"/>
        <dbReference type="Rhea" id="RHEA-COMP:10439"/>
        <dbReference type="ChEBI" id="CHEBI:15378"/>
        <dbReference type="ChEBI" id="CHEBI:29033"/>
        <dbReference type="ChEBI" id="CHEBI:29034"/>
        <dbReference type="ChEBI" id="CHEBI:57540"/>
        <dbReference type="ChEBI" id="CHEBI:57945"/>
        <dbReference type="EC" id="1.6.2.2"/>
    </reaction>
</comment>
<feature type="binding site" evidence="11">
    <location>
        <position position="158"/>
    </location>
    <ligand>
        <name>FAD</name>
        <dbReference type="ChEBI" id="CHEBI:57692"/>
    </ligand>
</feature>
<keyword evidence="15" id="KW-1185">Reference proteome</keyword>
<dbReference type="InterPro" id="IPR017927">
    <property type="entry name" value="FAD-bd_FR_type"/>
</dbReference>
<dbReference type="GO" id="GO:0090524">
    <property type="term" value="F:cytochrome-b5 reductase activity, acting on NADH"/>
    <property type="evidence" value="ECO:0007669"/>
    <property type="project" value="UniProtKB-EC"/>
</dbReference>
<evidence type="ECO:0000256" key="12">
    <source>
        <dbReference type="RuleBase" id="RU361226"/>
    </source>
</evidence>
<feature type="binding site" evidence="11">
    <location>
        <position position="157"/>
    </location>
    <ligand>
        <name>FAD</name>
        <dbReference type="ChEBI" id="CHEBI:57692"/>
    </ligand>
</feature>
<evidence type="ECO:0000256" key="10">
    <source>
        <dbReference type="ARBA" id="ARBA00047682"/>
    </source>
</evidence>
<keyword evidence="9" id="KW-0496">Mitochondrion</keyword>
<dbReference type="CDD" id="cd06183">
    <property type="entry name" value="cyt_b5_reduct_like"/>
    <property type="match status" value="1"/>
</dbReference>
<dbReference type="InterPro" id="IPR039261">
    <property type="entry name" value="FNR_nucleotide-bd"/>
</dbReference>
<evidence type="ECO:0000256" key="3">
    <source>
        <dbReference type="ARBA" id="ARBA00006105"/>
    </source>
</evidence>
<evidence type="ECO:0000256" key="11">
    <source>
        <dbReference type="PIRSR" id="PIRSR601834-1"/>
    </source>
</evidence>
<evidence type="ECO:0000313" key="15">
    <source>
        <dbReference type="Proteomes" id="UP000027195"/>
    </source>
</evidence>
<feature type="binding site" evidence="11">
    <location>
        <position position="148"/>
    </location>
    <ligand>
        <name>FAD</name>
        <dbReference type="ChEBI" id="CHEBI:57692"/>
    </ligand>
</feature>
<evidence type="ECO:0000256" key="9">
    <source>
        <dbReference type="ARBA" id="ARBA00023128"/>
    </source>
</evidence>
<feature type="binding site" evidence="11">
    <location>
        <position position="199"/>
    </location>
    <ligand>
        <name>FAD</name>
        <dbReference type="ChEBI" id="CHEBI:57692"/>
    </ligand>
</feature>
<dbReference type="InParanoid" id="A0A067MTX0"/>
<comment type="cofactor">
    <cofactor evidence="1 11 12">
        <name>FAD</name>
        <dbReference type="ChEBI" id="CHEBI:57692"/>
    </cofactor>
</comment>
<dbReference type="OrthoDB" id="432685at2759"/>
<keyword evidence="7 12" id="KW-0560">Oxidoreductase</keyword>
<evidence type="ECO:0000256" key="4">
    <source>
        <dbReference type="ARBA" id="ARBA00022630"/>
    </source>
</evidence>
<evidence type="ECO:0000256" key="7">
    <source>
        <dbReference type="ARBA" id="ARBA00023002"/>
    </source>
</evidence>
<dbReference type="PROSITE" id="PS51384">
    <property type="entry name" value="FAD_FR"/>
    <property type="match status" value="1"/>
</dbReference>
<dbReference type="Gene3D" id="2.40.30.10">
    <property type="entry name" value="Translation factors"/>
    <property type="match status" value="1"/>
</dbReference>
<feature type="binding site" evidence="11">
    <location>
        <position position="133"/>
    </location>
    <ligand>
        <name>FAD</name>
        <dbReference type="ChEBI" id="CHEBI:57692"/>
    </ligand>
</feature>
<reference evidence="15" key="1">
    <citation type="journal article" date="2014" name="Proc. Natl. Acad. Sci. U.S.A.">
        <title>Extensive sampling of basidiomycete genomes demonstrates inadequacy of the white-rot/brown-rot paradigm for wood decay fungi.</title>
        <authorList>
            <person name="Riley R."/>
            <person name="Salamov A.A."/>
            <person name="Brown D.W."/>
            <person name="Nagy L.G."/>
            <person name="Floudas D."/>
            <person name="Held B.W."/>
            <person name="Levasseur A."/>
            <person name="Lombard V."/>
            <person name="Morin E."/>
            <person name="Otillar R."/>
            <person name="Lindquist E.A."/>
            <person name="Sun H."/>
            <person name="LaButti K.M."/>
            <person name="Schmutz J."/>
            <person name="Jabbour D."/>
            <person name="Luo H."/>
            <person name="Baker S.E."/>
            <person name="Pisabarro A.G."/>
            <person name="Walton J.D."/>
            <person name="Blanchette R.A."/>
            <person name="Henrissat B."/>
            <person name="Martin F."/>
            <person name="Cullen D."/>
            <person name="Hibbett D.S."/>
            <person name="Grigoriev I.V."/>
        </authorList>
    </citation>
    <scope>NUCLEOTIDE SEQUENCE [LARGE SCALE GENOMIC DNA]</scope>
    <source>
        <strain evidence="15">FD-172 SS1</strain>
    </source>
</reference>
<feature type="binding site" evidence="11">
    <location>
        <position position="150"/>
    </location>
    <ligand>
        <name>FAD</name>
        <dbReference type="ChEBI" id="CHEBI:57692"/>
    </ligand>
</feature>
<evidence type="ECO:0000259" key="13">
    <source>
        <dbReference type="PROSITE" id="PS51384"/>
    </source>
</evidence>
<dbReference type="SUPFAM" id="SSF52343">
    <property type="entry name" value="Ferredoxin reductase-like, C-terminal NADP-linked domain"/>
    <property type="match status" value="1"/>
</dbReference>
<dbReference type="PANTHER" id="PTHR19370:SF171">
    <property type="entry name" value="NADH-CYTOCHROME B5 REDUCTASE 2"/>
    <property type="match status" value="1"/>
</dbReference>
<dbReference type="Pfam" id="PF00175">
    <property type="entry name" value="NAD_binding_1"/>
    <property type="match status" value="1"/>
</dbReference>
<dbReference type="InterPro" id="IPR008333">
    <property type="entry name" value="Cbr1-like_FAD-bd_dom"/>
</dbReference>